<keyword evidence="4 6" id="KW-0732">Signal</keyword>
<evidence type="ECO:0000256" key="6">
    <source>
        <dbReference type="SAM" id="SignalP"/>
    </source>
</evidence>
<dbReference type="PANTHER" id="PTHR33376">
    <property type="match status" value="1"/>
</dbReference>
<comment type="caution">
    <text evidence="7">The sequence shown here is derived from an EMBL/GenBank/DDBJ whole genome shotgun (WGS) entry which is preliminary data.</text>
</comment>
<accession>A0A3M0LZ87</accession>
<dbReference type="InterPro" id="IPR018389">
    <property type="entry name" value="DctP_fam"/>
</dbReference>
<comment type="subcellular location">
    <subcellularLocation>
        <location evidence="1">Periplasm</location>
    </subcellularLocation>
</comment>
<dbReference type="NCBIfam" id="NF037995">
    <property type="entry name" value="TRAP_S1"/>
    <property type="match status" value="1"/>
</dbReference>
<feature type="chain" id="PRO_5017959221" evidence="6">
    <location>
        <begin position="28"/>
        <end position="331"/>
    </location>
</feature>
<gene>
    <name evidence="7" type="ORF">C9E81_21340</name>
</gene>
<feature type="signal peptide" evidence="6">
    <location>
        <begin position="1"/>
        <end position="27"/>
    </location>
</feature>
<name>A0A3M0LZ87_9RHOB</name>
<dbReference type="InterPro" id="IPR038404">
    <property type="entry name" value="TRAP_DctP_sf"/>
</dbReference>
<evidence type="ECO:0000313" key="8">
    <source>
        <dbReference type="Proteomes" id="UP000273516"/>
    </source>
</evidence>
<dbReference type="GO" id="GO:0055085">
    <property type="term" value="P:transmembrane transport"/>
    <property type="evidence" value="ECO:0007669"/>
    <property type="project" value="InterPro"/>
</dbReference>
<keyword evidence="5" id="KW-0574">Periplasm</keyword>
<dbReference type="Proteomes" id="UP000273516">
    <property type="component" value="Unassembled WGS sequence"/>
</dbReference>
<dbReference type="AlphaFoldDB" id="A0A3M0LZ87"/>
<dbReference type="RefSeq" id="WP_122114384.1">
    <property type="nucleotide sequence ID" value="NZ_QOKZ01000015.1"/>
</dbReference>
<evidence type="ECO:0000313" key="7">
    <source>
        <dbReference type="EMBL" id="RMC30802.1"/>
    </source>
</evidence>
<sequence length="331" mass="36174">MKTPRQIFRLFAASSLAALLGAAAAQAETTLKAVSAFPSNLAFAQSFQGFVDLVNERGKGVVQIQMMGGPEVFPPNQQIDAVSRGIVDMQYGPATYSIGSLPEAYAFVGGTVDPVETRKNGGLDVMREAMLEKLGVYLLGRPDSDIRFYIYTTGEPKRTGDGGVDLSGMQLRALPIYNKFFESLGAVPISVPVADVYTGLERNTFDGLGFPMIGIRDLSWDKFLKYRIDPGFFQGDLSIVLNPEAWEGLAPEAQELLTQAAADWEVQSGEHFTGLAKETEAEIAKAGVETVQLEGEAAEKFLDAAYETSWQALKESGSPYYDRLRETFYDR</sequence>
<dbReference type="PANTHER" id="PTHR33376:SF7">
    <property type="entry name" value="C4-DICARBOXYLATE-BINDING PROTEIN DCTB"/>
    <property type="match status" value="1"/>
</dbReference>
<evidence type="ECO:0000256" key="4">
    <source>
        <dbReference type="ARBA" id="ARBA00022729"/>
    </source>
</evidence>
<evidence type="ECO:0000256" key="5">
    <source>
        <dbReference type="ARBA" id="ARBA00022764"/>
    </source>
</evidence>
<dbReference type="Pfam" id="PF03480">
    <property type="entry name" value="DctP"/>
    <property type="match status" value="1"/>
</dbReference>
<organism evidence="7 8">
    <name type="scientific">Paracoccus alkanivorans</name>
    <dbReference type="NCBI Taxonomy" id="2116655"/>
    <lineage>
        <taxon>Bacteria</taxon>
        <taxon>Pseudomonadati</taxon>
        <taxon>Pseudomonadota</taxon>
        <taxon>Alphaproteobacteria</taxon>
        <taxon>Rhodobacterales</taxon>
        <taxon>Paracoccaceae</taxon>
        <taxon>Paracoccus</taxon>
    </lineage>
</organism>
<keyword evidence="8" id="KW-1185">Reference proteome</keyword>
<proteinExistence type="inferred from homology"/>
<dbReference type="Gene3D" id="3.40.190.170">
    <property type="entry name" value="Bacterial extracellular solute-binding protein, family 7"/>
    <property type="match status" value="1"/>
</dbReference>
<comment type="similarity">
    <text evidence="2">Belongs to the bacterial solute-binding protein 7 family.</text>
</comment>
<dbReference type="OrthoDB" id="6139617at2"/>
<dbReference type="GO" id="GO:0042597">
    <property type="term" value="C:periplasmic space"/>
    <property type="evidence" value="ECO:0007669"/>
    <property type="project" value="UniProtKB-SubCell"/>
</dbReference>
<evidence type="ECO:0000256" key="3">
    <source>
        <dbReference type="ARBA" id="ARBA00022448"/>
    </source>
</evidence>
<keyword evidence="3" id="KW-0813">Transport</keyword>
<protein>
    <submittedName>
        <fullName evidence="7">C4-dicarboxylate ABC transporter substrate-binding protein</fullName>
    </submittedName>
</protein>
<reference evidence="7 8" key="1">
    <citation type="submission" date="2018-07" db="EMBL/GenBank/DDBJ databases">
        <authorList>
            <person name="Zhang Y."/>
            <person name="Wang L."/>
            <person name="Ma S."/>
        </authorList>
    </citation>
    <scope>NUCLEOTIDE SEQUENCE [LARGE SCALE GENOMIC DNA]</scope>
    <source>
        <strain evidence="7 8">4-2</strain>
    </source>
</reference>
<evidence type="ECO:0000256" key="2">
    <source>
        <dbReference type="ARBA" id="ARBA00009023"/>
    </source>
</evidence>
<dbReference type="EMBL" id="QOKZ01000015">
    <property type="protein sequence ID" value="RMC30802.1"/>
    <property type="molecule type" value="Genomic_DNA"/>
</dbReference>
<evidence type="ECO:0000256" key="1">
    <source>
        <dbReference type="ARBA" id="ARBA00004418"/>
    </source>
</evidence>